<reference evidence="10 11" key="1">
    <citation type="submission" date="2018-09" db="EMBL/GenBank/DDBJ databases">
        <title>Genomic investigation of the strawberry pathogen Phytophthora fragariae indicates pathogenicity is determined by transcriptional variation in three key races.</title>
        <authorList>
            <person name="Adams T.M."/>
            <person name="Armitage A.D."/>
            <person name="Sobczyk M.K."/>
            <person name="Bates H.J."/>
            <person name="Dunwell J.M."/>
            <person name="Nellist C.F."/>
            <person name="Harrison R.J."/>
        </authorList>
    </citation>
    <scope>NUCLEOTIDE SEQUENCE [LARGE SCALE GENOMIC DNA]</scope>
    <source>
        <strain evidence="10 11">SCRP245</strain>
    </source>
</reference>
<organism evidence="10 11">
    <name type="scientific">Phytophthora fragariae</name>
    <dbReference type="NCBI Taxonomy" id="53985"/>
    <lineage>
        <taxon>Eukaryota</taxon>
        <taxon>Sar</taxon>
        <taxon>Stramenopiles</taxon>
        <taxon>Oomycota</taxon>
        <taxon>Peronosporomycetes</taxon>
        <taxon>Peronosporales</taxon>
        <taxon>Peronosporaceae</taxon>
        <taxon>Phytophthora</taxon>
    </lineage>
</organism>
<feature type="region of interest" description="Disordered" evidence="9">
    <location>
        <begin position="1"/>
        <end position="85"/>
    </location>
</feature>
<protein>
    <submittedName>
        <fullName evidence="10">Uncharacterized protein</fullName>
    </submittedName>
</protein>
<comment type="similarity">
    <text evidence="2">Belongs to the flagellar radial spoke RSP3 family.</text>
</comment>
<evidence type="ECO:0000256" key="5">
    <source>
        <dbReference type="ARBA" id="ARBA00022846"/>
    </source>
</evidence>
<evidence type="ECO:0000256" key="4">
    <source>
        <dbReference type="ARBA" id="ARBA00022553"/>
    </source>
</evidence>
<keyword evidence="6" id="KW-0969">Cilium</keyword>
<dbReference type="GO" id="GO:0005929">
    <property type="term" value="C:cilium"/>
    <property type="evidence" value="ECO:0007669"/>
    <property type="project" value="TreeGrafter"/>
</dbReference>
<keyword evidence="3" id="KW-0963">Cytoplasm</keyword>
<evidence type="ECO:0000256" key="2">
    <source>
        <dbReference type="ARBA" id="ARBA00006737"/>
    </source>
</evidence>
<comment type="caution">
    <text evidence="10">The sequence shown here is derived from an EMBL/GenBank/DDBJ whole genome shotgun (WGS) entry which is preliminary data.</text>
</comment>
<dbReference type="AlphaFoldDB" id="A0A6A3LN49"/>
<evidence type="ECO:0000256" key="3">
    <source>
        <dbReference type="ARBA" id="ARBA00022490"/>
    </source>
</evidence>
<dbReference type="PANTHER" id="PTHR21648:SF0">
    <property type="entry name" value="RADIAL SPOKE HEAD PROTEIN 3 HOMOLOG"/>
    <property type="match status" value="1"/>
</dbReference>
<evidence type="ECO:0000313" key="11">
    <source>
        <dbReference type="Proteomes" id="UP000460718"/>
    </source>
</evidence>
<evidence type="ECO:0000256" key="9">
    <source>
        <dbReference type="SAM" id="MobiDB-lite"/>
    </source>
</evidence>
<dbReference type="PANTHER" id="PTHR21648">
    <property type="entry name" value="FLAGELLAR RADIAL SPOKE PROTEIN 3"/>
    <property type="match status" value="1"/>
</dbReference>
<keyword evidence="4" id="KW-0597">Phosphoprotein</keyword>
<keyword evidence="7" id="KW-0206">Cytoskeleton</keyword>
<dbReference type="Pfam" id="PF06098">
    <property type="entry name" value="Radial_spoke_3"/>
    <property type="match status" value="1"/>
</dbReference>
<dbReference type="Proteomes" id="UP000460718">
    <property type="component" value="Unassembled WGS sequence"/>
</dbReference>
<name>A0A6A3LN49_9STRA</name>
<feature type="compositionally biased region" description="Basic and acidic residues" evidence="9">
    <location>
        <begin position="203"/>
        <end position="226"/>
    </location>
</feature>
<accession>A0A6A3LN49</accession>
<feature type="region of interest" description="Disordered" evidence="9">
    <location>
        <begin position="203"/>
        <end position="232"/>
    </location>
</feature>
<dbReference type="InterPro" id="IPR009290">
    <property type="entry name" value="Radial_spoke_3"/>
</dbReference>
<gene>
    <name evidence="10" type="ORF">PF011_g5789</name>
</gene>
<evidence type="ECO:0000313" key="10">
    <source>
        <dbReference type="EMBL" id="KAE9019548.1"/>
    </source>
</evidence>
<evidence type="ECO:0000256" key="7">
    <source>
        <dbReference type="ARBA" id="ARBA00023212"/>
    </source>
</evidence>
<keyword evidence="8" id="KW-0966">Cell projection</keyword>
<proteinExistence type="inferred from homology"/>
<feature type="compositionally biased region" description="Basic residues" evidence="9">
    <location>
        <begin position="61"/>
        <end position="74"/>
    </location>
</feature>
<dbReference type="EMBL" id="QXFW01000233">
    <property type="protein sequence ID" value="KAE9019548.1"/>
    <property type="molecule type" value="Genomic_DNA"/>
</dbReference>
<evidence type="ECO:0000256" key="6">
    <source>
        <dbReference type="ARBA" id="ARBA00023069"/>
    </source>
</evidence>
<keyword evidence="5" id="KW-0282">Flagellum</keyword>
<feature type="compositionally biased region" description="Polar residues" evidence="9">
    <location>
        <begin position="1"/>
        <end position="20"/>
    </location>
</feature>
<evidence type="ECO:0000256" key="8">
    <source>
        <dbReference type="ARBA" id="ARBA00023273"/>
    </source>
</evidence>
<comment type="subcellular location">
    <subcellularLocation>
        <location evidence="1">Cytoplasm</location>
        <location evidence="1">Cytoskeleton</location>
        <location evidence="1">Flagellum axoneme</location>
    </subcellularLocation>
</comment>
<evidence type="ECO:0000256" key="1">
    <source>
        <dbReference type="ARBA" id="ARBA00004611"/>
    </source>
</evidence>
<sequence length="409" mass="46274">MEQDLSYSYSSRPRPVQTSRGKQRDGSIKQIPPNIMHDPRIPRGSVFAPVNTARTGDGREKVKKRRGTITKRRSNNNSNKSSPSIFEAQAVPSYGFTSISLDANLIEQTQPTPERESFSQTDEFLPRTMNARNTSTNDLFMRPKIGIDTSTEIEESDGLFNFDVEVKPLLNVLVNKTLAQALVEVKEEQEMQMLHRQHEVLKAEKSDARQAERDLEEKAKEANRKKELVKKKKAEKQIRDQIMRRKLFAWQYARPTVSQAIDQATATLQKKGVFYDPMLRNLAIWLAGDVYQAADDNIRLRALSAELLDDLILHGLRRQALFAQWLPNESEAMVRLLLRDPLVLPLPEDAPDGTEPISVSFIGHIALSRSDSLEAIENRIEAWLVEHVGSPVDIPTGGFLSLLQLAKTI</sequence>